<keyword evidence="12" id="KW-0833">Ubl conjugation pathway</keyword>
<dbReference type="SUPFAM" id="SSF57850">
    <property type="entry name" value="RING/U-box"/>
    <property type="match status" value="1"/>
</dbReference>
<evidence type="ECO:0000259" key="19">
    <source>
        <dbReference type="PROSITE" id="PS50089"/>
    </source>
</evidence>
<evidence type="ECO:0000256" key="2">
    <source>
        <dbReference type="ARBA" id="ARBA00004585"/>
    </source>
</evidence>
<dbReference type="Pfam" id="PF04757">
    <property type="entry name" value="Pex2_Pex12"/>
    <property type="match status" value="1"/>
</dbReference>
<keyword evidence="15" id="KW-1133">Transmembrane helix</keyword>
<dbReference type="InterPro" id="IPR013083">
    <property type="entry name" value="Znf_RING/FYVE/PHD"/>
</dbReference>
<dbReference type="PROSITE" id="PS00518">
    <property type="entry name" value="ZF_RING_1"/>
    <property type="match status" value="1"/>
</dbReference>
<evidence type="ECO:0000256" key="3">
    <source>
        <dbReference type="ARBA" id="ARBA00004906"/>
    </source>
</evidence>
<dbReference type="GO" id="GO:0061630">
    <property type="term" value="F:ubiquitin protein ligase activity"/>
    <property type="evidence" value="ECO:0007669"/>
    <property type="project" value="UniProtKB-EC"/>
</dbReference>
<evidence type="ECO:0000256" key="5">
    <source>
        <dbReference type="ARBA" id="ARBA00012483"/>
    </source>
</evidence>
<sequence length="215" mass="24687">MGNQTLGEEYTGIVQANLKELKVPSLTMRILAIMLEIFGERILLKLLRQLQAQVNEPDNQLTTEAVTFLNIFLFKLRATVPILVLFHKGIFYIYGRFYSWGRRITDLDYAKIYGQQVSTVSWGLKLLGVITIIQSLLRIWHDDVPQDTIAISNSSDINYASHNCQLCLEAEATTATLCGHLFCWRCLSDWLRNKSQCPFCREHVPPSRIIHLMNL</sequence>
<dbReference type="STRING" id="610380.E2BY82"/>
<evidence type="ECO:0000256" key="9">
    <source>
        <dbReference type="ARBA" id="ARBA00022692"/>
    </source>
</evidence>
<protein>
    <recommendedName>
        <fullName evidence="5">RING-type E3 ubiquitin transferase</fullName>
        <ecNumber evidence="5">2.3.2.27</ecNumber>
    </recommendedName>
</protein>
<evidence type="ECO:0000256" key="4">
    <source>
        <dbReference type="ARBA" id="ARBA00008704"/>
    </source>
</evidence>
<keyword evidence="7" id="KW-0962">Peroxisome biogenesis</keyword>
<name>E2BY82_HARSA</name>
<comment type="pathway">
    <text evidence="3">Protein modification; protein ubiquitination.</text>
</comment>
<dbReference type="InterPro" id="IPR025654">
    <property type="entry name" value="PEX2/10"/>
</dbReference>
<dbReference type="EC" id="2.3.2.27" evidence="5"/>
<evidence type="ECO:0000313" key="21">
    <source>
        <dbReference type="Proteomes" id="UP000008237"/>
    </source>
</evidence>
<organism evidence="21">
    <name type="scientific">Harpegnathos saltator</name>
    <name type="common">Jerdon's jumping ant</name>
    <dbReference type="NCBI Taxonomy" id="610380"/>
    <lineage>
        <taxon>Eukaryota</taxon>
        <taxon>Metazoa</taxon>
        <taxon>Ecdysozoa</taxon>
        <taxon>Arthropoda</taxon>
        <taxon>Hexapoda</taxon>
        <taxon>Insecta</taxon>
        <taxon>Pterygota</taxon>
        <taxon>Neoptera</taxon>
        <taxon>Endopterygota</taxon>
        <taxon>Hymenoptera</taxon>
        <taxon>Apocrita</taxon>
        <taxon>Aculeata</taxon>
        <taxon>Formicoidea</taxon>
        <taxon>Formicidae</taxon>
        <taxon>Ponerinae</taxon>
        <taxon>Ponerini</taxon>
        <taxon>Harpegnathos</taxon>
    </lineage>
</organism>
<dbReference type="GO" id="GO:0016558">
    <property type="term" value="P:protein import into peroxisome matrix"/>
    <property type="evidence" value="ECO:0007669"/>
    <property type="project" value="InterPro"/>
</dbReference>
<comment type="subcellular location">
    <subcellularLocation>
        <location evidence="2">Peroxisome membrane</location>
        <topology evidence="2">Multi-pass membrane protein</topology>
    </subcellularLocation>
</comment>
<evidence type="ECO:0000256" key="12">
    <source>
        <dbReference type="ARBA" id="ARBA00022786"/>
    </source>
</evidence>
<evidence type="ECO:0000256" key="7">
    <source>
        <dbReference type="ARBA" id="ARBA00022593"/>
    </source>
</evidence>
<evidence type="ECO:0000256" key="10">
    <source>
        <dbReference type="ARBA" id="ARBA00022723"/>
    </source>
</evidence>
<keyword evidence="13" id="KW-0862">Zinc</keyword>
<dbReference type="GO" id="GO:0005778">
    <property type="term" value="C:peroxisomal membrane"/>
    <property type="evidence" value="ECO:0007669"/>
    <property type="project" value="UniProtKB-SubCell"/>
</dbReference>
<keyword evidence="10" id="KW-0479">Metal-binding</keyword>
<dbReference type="GO" id="GO:0008270">
    <property type="term" value="F:zinc ion binding"/>
    <property type="evidence" value="ECO:0007669"/>
    <property type="project" value="UniProtKB-KW"/>
</dbReference>
<evidence type="ECO:0000256" key="18">
    <source>
        <dbReference type="PROSITE-ProRule" id="PRU00175"/>
    </source>
</evidence>
<evidence type="ECO:0000256" key="11">
    <source>
        <dbReference type="ARBA" id="ARBA00022771"/>
    </source>
</evidence>
<evidence type="ECO:0000256" key="16">
    <source>
        <dbReference type="ARBA" id="ARBA00023136"/>
    </source>
</evidence>
<evidence type="ECO:0000256" key="13">
    <source>
        <dbReference type="ARBA" id="ARBA00022833"/>
    </source>
</evidence>
<evidence type="ECO:0000313" key="20">
    <source>
        <dbReference type="EMBL" id="EFN79361.1"/>
    </source>
</evidence>
<feature type="domain" description="RING-type" evidence="19">
    <location>
        <begin position="164"/>
        <end position="201"/>
    </location>
</feature>
<reference evidence="20 21" key="1">
    <citation type="journal article" date="2010" name="Science">
        <title>Genomic comparison of the ants Camponotus floridanus and Harpegnathos saltator.</title>
        <authorList>
            <person name="Bonasio R."/>
            <person name="Zhang G."/>
            <person name="Ye C."/>
            <person name="Mutti N.S."/>
            <person name="Fang X."/>
            <person name="Qin N."/>
            <person name="Donahue G."/>
            <person name="Yang P."/>
            <person name="Li Q."/>
            <person name="Li C."/>
            <person name="Zhang P."/>
            <person name="Huang Z."/>
            <person name="Berger S.L."/>
            <person name="Reinberg D."/>
            <person name="Wang J."/>
            <person name="Liebig J."/>
        </authorList>
    </citation>
    <scope>NUCLEOTIDE SEQUENCE [LARGE SCALE GENOMIC DNA]</scope>
    <source>
        <strain evidence="20 21">R22 G/1</strain>
    </source>
</reference>
<dbReference type="Pfam" id="PF13639">
    <property type="entry name" value="zf-RING_2"/>
    <property type="match status" value="1"/>
</dbReference>
<comment type="catalytic activity">
    <reaction evidence="1">
        <text>S-ubiquitinyl-[E2 ubiquitin-conjugating enzyme]-L-cysteine + [acceptor protein]-L-lysine = [E2 ubiquitin-conjugating enzyme]-L-cysteine + N(6)-ubiquitinyl-[acceptor protein]-L-lysine.</text>
        <dbReference type="EC" id="2.3.2.27"/>
    </reaction>
</comment>
<keyword evidence="21" id="KW-1185">Reference proteome</keyword>
<keyword evidence="8" id="KW-0808">Transferase</keyword>
<evidence type="ECO:0000256" key="15">
    <source>
        <dbReference type="ARBA" id="ARBA00022989"/>
    </source>
</evidence>
<dbReference type="InterPro" id="IPR001841">
    <property type="entry name" value="Znf_RING"/>
</dbReference>
<keyword evidence="11 18" id="KW-0863">Zinc-finger</keyword>
<evidence type="ECO:0000256" key="6">
    <source>
        <dbReference type="ARBA" id="ARBA00022448"/>
    </source>
</evidence>
<evidence type="ECO:0000256" key="8">
    <source>
        <dbReference type="ARBA" id="ARBA00022679"/>
    </source>
</evidence>
<evidence type="ECO:0000256" key="1">
    <source>
        <dbReference type="ARBA" id="ARBA00000900"/>
    </source>
</evidence>
<dbReference type="InterPro" id="IPR006845">
    <property type="entry name" value="Pex_N"/>
</dbReference>
<keyword evidence="17" id="KW-0576">Peroxisome</keyword>
<dbReference type="EMBL" id="GL451420">
    <property type="protein sequence ID" value="EFN79361.1"/>
    <property type="molecule type" value="Genomic_DNA"/>
</dbReference>
<dbReference type="PROSITE" id="PS50089">
    <property type="entry name" value="ZF_RING_2"/>
    <property type="match status" value="1"/>
</dbReference>
<keyword evidence="16" id="KW-0472">Membrane</keyword>
<dbReference type="InParanoid" id="E2BY82"/>
<dbReference type="Proteomes" id="UP000008237">
    <property type="component" value="Unassembled WGS sequence"/>
</dbReference>
<dbReference type="CDD" id="cd16527">
    <property type="entry name" value="RING-HC_PEX10"/>
    <property type="match status" value="1"/>
</dbReference>
<keyword evidence="14" id="KW-0653">Protein transport</keyword>
<dbReference type="OMA" id="REKSECP"/>
<keyword evidence="6" id="KW-0813">Transport</keyword>
<keyword evidence="9" id="KW-0812">Transmembrane</keyword>
<dbReference type="PANTHER" id="PTHR23350:SF0">
    <property type="entry name" value="PEROXISOME BIOGENESIS FACTOR 10"/>
    <property type="match status" value="1"/>
</dbReference>
<dbReference type="InterPro" id="IPR017907">
    <property type="entry name" value="Znf_RING_CS"/>
</dbReference>
<dbReference type="OrthoDB" id="6270329at2759"/>
<gene>
    <name evidence="20" type="ORF">EAI_09848</name>
</gene>
<dbReference type="FunCoup" id="E2BY82">
    <property type="interactions" value="1506"/>
</dbReference>
<evidence type="ECO:0000256" key="14">
    <source>
        <dbReference type="ARBA" id="ARBA00022927"/>
    </source>
</evidence>
<dbReference type="AlphaFoldDB" id="E2BY82"/>
<evidence type="ECO:0000256" key="17">
    <source>
        <dbReference type="ARBA" id="ARBA00023140"/>
    </source>
</evidence>
<comment type="similarity">
    <text evidence="4">Belongs to the pex2/pex10/pex12 family.</text>
</comment>
<dbReference type="SMART" id="SM00184">
    <property type="entry name" value="RING"/>
    <property type="match status" value="1"/>
</dbReference>
<dbReference type="Gene3D" id="3.30.40.10">
    <property type="entry name" value="Zinc/RING finger domain, C3HC4 (zinc finger)"/>
    <property type="match status" value="1"/>
</dbReference>
<dbReference type="PANTHER" id="PTHR23350">
    <property type="entry name" value="PEROXISOME ASSEMBLY PROTEIN 10"/>
    <property type="match status" value="1"/>
</dbReference>
<accession>E2BY82</accession>
<proteinExistence type="inferred from homology"/>